<reference evidence="3 5" key="1">
    <citation type="submission" date="2019-09" db="EMBL/GenBank/DDBJ databases">
        <title>Butyricimonas paravirosa DSM 105722 (=214-4 = JCM 18677 = CCUG 65563).</title>
        <authorList>
            <person name="Le Roy T."/>
            <person name="Cani P.D."/>
        </authorList>
    </citation>
    <scope>NUCLEOTIDE SEQUENCE [LARGE SCALE GENOMIC DNA]</scope>
    <source>
        <strain evidence="3 5">DSM 105722</strain>
    </source>
</reference>
<evidence type="ECO:0000313" key="2">
    <source>
        <dbReference type="EMBL" id="NJC17642.1"/>
    </source>
</evidence>
<dbReference type="Proteomes" id="UP000576368">
    <property type="component" value="Unassembled WGS sequence"/>
</dbReference>
<feature type="domain" description="FAS1" evidence="1">
    <location>
        <begin position="51"/>
        <end position="196"/>
    </location>
</feature>
<dbReference type="AlphaFoldDB" id="A0A7X5YDL3"/>
<dbReference type="InterPro" id="IPR036378">
    <property type="entry name" value="FAS1_dom_sf"/>
</dbReference>
<dbReference type="RefSeq" id="WP_118303346.1">
    <property type="nucleotide sequence ID" value="NZ_BMPA01000004.1"/>
</dbReference>
<dbReference type="Gene3D" id="2.30.180.10">
    <property type="entry name" value="FAS1 domain"/>
    <property type="match status" value="1"/>
</dbReference>
<protein>
    <submittedName>
        <fullName evidence="3">Fasciclin</fullName>
    </submittedName>
</protein>
<evidence type="ECO:0000313" key="5">
    <source>
        <dbReference type="Proteomes" id="UP001302374"/>
    </source>
</evidence>
<keyword evidence="5" id="KW-1185">Reference proteome</keyword>
<name>A0A7X5YDL3_9BACT</name>
<dbReference type="EMBL" id="CP043839">
    <property type="protein sequence ID" value="WOF13359.1"/>
    <property type="molecule type" value="Genomic_DNA"/>
</dbReference>
<dbReference type="Proteomes" id="UP001302374">
    <property type="component" value="Chromosome"/>
</dbReference>
<evidence type="ECO:0000313" key="4">
    <source>
        <dbReference type="Proteomes" id="UP000576368"/>
    </source>
</evidence>
<proteinExistence type="predicted"/>
<gene>
    <name evidence="3" type="ORF">F1644_14275</name>
    <name evidence="2" type="ORF">GGR15_001257</name>
</gene>
<evidence type="ECO:0000313" key="3">
    <source>
        <dbReference type="EMBL" id="WOF13359.1"/>
    </source>
</evidence>
<dbReference type="Pfam" id="PF02469">
    <property type="entry name" value="Fasciclin"/>
    <property type="match status" value="1"/>
</dbReference>
<sequence>MKKILLAISIVLTIVSCTTDYNMNNTGLANGKFDGTMYDYFHSDSYNWDSLIIMIDRAGLQDLFNGEVEGYEEITFWGPTNNSIRRWMLEGGTGVPKRLKDLSPEECRKYVMAHVVKGKTMLNDIPRGTINMGSVSGGMTMYGEDNKNEMWVYTEQLPYNGVIDVGAVIIKIRSMRTLVDIDIASCNIEPTTGVVHSLHPNYTLGEL</sequence>
<dbReference type="PROSITE" id="PS51257">
    <property type="entry name" value="PROKAR_LIPOPROTEIN"/>
    <property type="match status" value="1"/>
</dbReference>
<dbReference type="InterPro" id="IPR000782">
    <property type="entry name" value="FAS1_domain"/>
</dbReference>
<organism evidence="2 4">
    <name type="scientific">Butyricimonas paravirosa</name>
    <dbReference type="NCBI Taxonomy" id="1472417"/>
    <lineage>
        <taxon>Bacteria</taxon>
        <taxon>Pseudomonadati</taxon>
        <taxon>Bacteroidota</taxon>
        <taxon>Bacteroidia</taxon>
        <taxon>Bacteroidales</taxon>
        <taxon>Odoribacteraceae</taxon>
        <taxon>Butyricimonas</taxon>
    </lineage>
</organism>
<reference evidence="2 4" key="2">
    <citation type="submission" date="2020-03" db="EMBL/GenBank/DDBJ databases">
        <title>Genomic Encyclopedia of Type Strains, Phase IV (KMG-IV): sequencing the most valuable type-strain genomes for metagenomic binning, comparative biology and taxonomic classification.</title>
        <authorList>
            <person name="Goeker M."/>
        </authorList>
    </citation>
    <scope>NUCLEOTIDE SEQUENCE [LARGE SCALE GENOMIC DNA]</scope>
    <source>
        <strain evidence="2 4">DSM 105722</strain>
    </source>
</reference>
<dbReference type="GeneID" id="86892480"/>
<evidence type="ECO:0000259" key="1">
    <source>
        <dbReference type="Pfam" id="PF02469"/>
    </source>
</evidence>
<dbReference type="EMBL" id="JAATLI010000004">
    <property type="protein sequence ID" value="NJC17642.1"/>
    <property type="molecule type" value="Genomic_DNA"/>
</dbReference>
<dbReference type="SUPFAM" id="SSF82153">
    <property type="entry name" value="FAS1 domain"/>
    <property type="match status" value="1"/>
</dbReference>
<accession>A0A7X5YDL3</accession>